<evidence type="ECO:0000256" key="1">
    <source>
        <dbReference type="SAM" id="Phobius"/>
    </source>
</evidence>
<dbReference type="Proteomes" id="UP000283255">
    <property type="component" value="Unassembled WGS sequence"/>
</dbReference>
<evidence type="ECO:0000313" key="3">
    <source>
        <dbReference type="Proteomes" id="UP000283255"/>
    </source>
</evidence>
<evidence type="ECO:0000313" key="2">
    <source>
        <dbReference type="EMBL" id="RJG50453.1"/>
    </source>
</evidence>
<feature type="transmembrane region" description="Helical" evidence="1">
    <location>
        <begin position="7"/>
        <end position="28"/>
    </location>
</feature>
<keyword evidence="1" id="KW-1133">Transmembrane helix</keyword>
<sequence length="80" mass="8902">MIHAPKSYLAVNFILLFISVLSVFVVIFEPTVLIDTQAALSHTPVSLDSHYQADASGSLLLLTCIILVIHRQKLNMTNFF</sequence>
<name>A0A418YII4_9GAMM</name>
<reference evidence="2 3" key="2">
    <citation type="submission" date="2019-01" db="EMBL/GenBank/DDBJ databases">
        <title>Motilimonas pumilus sp. nov., isolated from the gut of sea cucumber (Apostichopus japonicus).</title>
        <authorList>
            <person name="Wang F.-Q."/>
            <person name="Ren L.-H."/>
            <person name="Lin Y.-W."/>
            <person name="Sun G.-H."/>
            <person name="Du Z.-J."/>
            <person name="Zhao J.-X."/>
            <person name="Liu X.-J."/>
            <person name="Liu L.-J."/>
        </authorList>
    </citation>
    <scope>NUCLEOTIDE SEQUENCE [LARGE SCALE GENOMIC DNA]</scope>
    <source>
        <strain evidence="2 3">PLHSC7-2</strain>
    </source>
</reference>
<proteinExistence type="predicted"/>
<feature type="transmembrane region" description="Helical" evidence="1">
    <location>
        <begin position="51"/>
        <end position="69"/>
    </location>
</feature>
<dbReference type="EMBL" id="QZCH01000002">
    <property type="protein sequence ID" value="RJG50453.1"/>
    <property type="molecule type" value="Genomic_DNA"/>
</dbReference>
<keyword evidence="1" id="KW-0472">Membrane</keyword>
<comment type="caution">
    <text evidence="2">The sequence shown here is derived from an EMBL/GenBank/DDBJ whole genome shotgun (WGS) entry which is preliminary data.</text>
</comment>
<accession>A0A418YII4</accession>
<dbReference type="AlphaFoldDB" id="A0A418YII4"/>
<keyword evidence="1" id="KW-0812">Transmembrane</keyword>
<reference evidence="2 3" key="1">
    <citation type="submission" date="2018-09" db="EMBL/GenBank/DDBJ databases">
        <authorList>
            <person name="Wang F."/>
        </authorList>
    </citation>
    <scope>NUCLEOTIDE SEQUENCE [LARGE SCALE GENOMIC DNA]</scope>
    <source>
        <strain evidence="2 3">PLHSC7-2</strain>
    </source>
</reference>
<protein>
    <submittedName>
        <fullName evidence="2">Uncharacterized protein</fullName>
    </submittedName>
</protein>
<gene>
    <name evidence="2" type="ORF">D1Z90_02950</name>
</gene>
<keyword evidence="3" id="KW-1185">Reference proteome</keyword>
<organism evidence="2 3">
    <name type="scientific">Motilimonas pumila</name>
    <dbReference type="NCBI Taxonomy" id="2303987"/>
    <lineage>
        <taxon>Bacteria</taxon>
        <taxon>Pseudomonadati</taxon>
        <taxon>Pseudomonadota</taxon>
        <taxon>Gammaproteobacteria</taxon>
        <taxon>Alteromonadales</taxon>
        <taxon>Alteromonadales genera incertae sedis</taxon>
        <taxon>Motilimonas</taxon>
    </lineage>
</organism>